<sequence length="132" mass="13268">MMFNSADVRTGRTRIAGRALTVLGLGLLTGCTATTAPGAGTSAAPIAAAGPMDPLVAFAATAQPGAEATLALPGNGPARVRMLRAYNAASGRECREVLIGAGLGERTRLVCGADGQWAEARPLLRGGGLQRP</sequence>
<dbReference type="EMBL" id="CADCTD010000178">
    <property type="protein sequence ID" value="CAA9285463.1"/>
    <property type="molecule type" value="Genomic_DNA"/>
</dbReference>
<organism evidence="1">
    <name type="scientific">uncultured Craurococcus sp</name>
    <dbReference type="NCBI Taxonomy" id="1135998"/>
    <lineage>
        <taxon>Bacteria</taxon>
        <taxon>Pseudomonadati</taxon>
        <taxon>Pseudomonadota</taxon>
        <taxon>Alphaproteobacteria</taxon>
        <taxon>Acetobacterales</taxon>
        <taxon>Acetobacteraceae</taxon>
        <taxon>Craurococcus</taxon>
        <taxon>environmental samples</taxon>
    </lineage>
</organism>
<evidence type="ECO:0000313" key="1">
    <source>
        <dbReference type="EMBL" id="CAA9285463.1"/>
    </source>
</evidence>
<reference evidence="1" key="1">
    <citation type="submission" date="2020-02" db="EMBL/GenBank/DDBJ databases">
        <authorList>
            <person name="Meier V. D."/>
        </authorList>
    </citation>
    <scope>NUCLEOTIDE SEQUENCE</scope>
    <source>
        <strain evidence="1">AVDCRST_MAG27</strain>
    </source>
</reference>
<proteinExistence type="predicted"/>
<gene>
    <name evidence="1" type="ORF">AVDCRST_MAG27-4434</name>
</gene>
<accession>A0A6J4JRT4</accession>
<name>A0A6J4JRT4_9PROT</name>
<dbReference type="AlphaFoldDB" id="A0A6J4JRT4"/>
<protein>
    <submittedName>
        <fullName evidence="1">Uncharacterized protein</fullName>
    </submittedName>
</protein>